<dbReference type="NCBIfam" id="TIGR00009">
    <property type="entry name" value="L28"/>
    <property type="match status" value="1"/>
</dbReference>
<dbReference type="PANTHER" id="PTHR39080">
    <property type="entry name" value="50S RIBOSOMAL PROTEIN L28"/>
    <property type="match status" value="1"/>
</dbReference>
<dbReference type="InterPro" id="IPR026569">
    <property type="entry name" value="Ribosomal_bL28"/>
</dbReference>
<dbReference type="Proteomes" id="UP000019450">
    <property type="component" value="Chromosome"/>
</dbReference>
<evidence type="ECO:0000256" key="5">
    <source>
        <dbReference type="HAMAP-Rule" id="MF_00373"/>
    </source>
</evidence>
<accession>W8GNI3</accession>
<dbReference type="Pfam" id="PF00830">
    <property type="entry name" value="Ribosomal_L28"/>
    <property type="match status" value="1"/>
</dbReference>
<reference evidence="7 8" key="1">
    <citation type="journal article" date="2014" name="Genome Biol. Evol.">
        <title>Phylogenomics of "Candidatus Hepatoplasma crinochetorum," a Lineage of Mollicutes Associated with Noninsect Arthropods.</title>
        <authorList>
            <person name="Leclercq S."/>
            <person name="Dittmer J."/>
            <person name="Bouchon D."/>
            <person name="Cordaux R."/>
        </authorList>
    </citation>
    <scope>NUCLEOTIDE SEQUENCE [LARGE SCALE GENOMIC DNA]</scope>
    <source>
        <strain evidence="7 8">Av</strain>
    </source>
</reference>
<proteinExistence type="inferred from homology"/>
<organism evidence="7 8">
    <name type="scientific">Candidatus Hepatoplasma crinochetorum Av</name>
    <dbReference type="NCBI Taxonomy" id="1427984"/>
    <lineage>
        <taxon>Bacteria</taxon>
        <taxon>Bacillati</taxon>
        <taxon>Mycoplasmatota</taxon>
        <taxon>Mollicutes</taxon>
        <taxon>Candidatus Hepatoplasmataceae</taxon>
        <taxon>Candidatus Hepatoplasma</taxon>
    </lineage>
</organism>
<feature type="region of interest" description="Disordered" evidence="6">
    <location>
        <begin position="1"/>
        <end position="26"/>
    </location>
</feature>
<evidence type="ECO:0000256" key="2">
    <source>
        <dbReference type="ARBA" id="ARBA00022980"/>
    </source>
</evidence>
<dbReference type="InterPro" id="IPR050096">
    <property type="entry name" value="Bacterial_rp_bL28"/>
</dbReference>
<dbReference type="Gene3D" id="2.30.170.40">
    <property type="entry name" value="Ribosomal protein L28/L24"/>
    <property type="match status" value="1"/>
</dbReference>
<dbReference type="InterPro" id="IPR037147">
    <property type="entry name" value="Ribosomal_bL28_sf"/>
</dbReference>
<dbReference type="SUPFAM" id="SSF143800">
    <property type="entry name" value="L28p-like"/>
    <property type="match status" value="1"/>
</dbReference>
<dbReference type="HAMAP" id="MF_00373">
    <property type="entry name" value="Ribosomal_bL28"/>
    <property type="match status" value="1"/>
</dbReference>
<comment type="similarity">
    <text evidence="1 5">Belongs to the bacterial ribosomal protein bL28 family.</text>
</comment>
<dbReference type="GO" id="GO:0006412">
    <property type="term" value="P:translation"/>
    <property type="evidence" value="ECO:0007669"/>
    <property type="project" value="UniProtKB-UniRule"/>
</dbReference>
<dbReference type="AlphaFoldDB" id="W8GNI3"/>
<keyword evidence="2 5" id="KW-0689">Ribosomal protein</keyword>
<dbReference type="GO" id="GO:1990904">
    <property type="term" value="C:ribonucleoprotein complex"/>
    <property type="evidence" value="ECO:0007669"/>
    <property type="project" value="UniProtKB-KW"/>
</dbReference>
<evidence type="ECO:0000313" key="7">
    <source>
        <dbReference type="EMBL" id="AHK22586.1"/>
    </source>
</evidence>
<dbReference type="GO" id="GO:0003735">
    <property type="term" value="F:structural constituent of ribosome"/>
    <property type="evidence" value="ECO:0007669"/>
    <property type="project" value="InterPro"/>
</dbReference>
<evidence type="ECO:0000256" key="4">
    <source>
        <dbReference type="ARBA" id="ARBA00035174"/>
    </source>
</evidence>
<dbReference type="HOGENOM" id="CLU_064548_7_1_14"/>
<evidence type="ECO:0000256" key="6">
    <source>
        <dbReference type="SAM" id="MobiDB-lite"/>
    </source>
</evidence>
<dbReference type="PANTHER" id="PTHR39080:SF1">
    <property type="entry name" value="LARGE RIBOSOMAL SUBUNIT PROTEIN BL28A"/>
    <property type="match status" value="1"/>
</dbReference>
<keyword evidence="3 5" id="KW-0687">Ribonucleoprotein</keyword>
<dbReference type="STRING" id="1427984.X271_00481"/>
<dbReference type="eggNOG" id="COG0227">
    <property type="taxonomic scope" value="Bacteria"/>
</dbReference>
<dbReference type="KEGG" id="hcr:X271_00481"/>
<evidence type="ECO:0000313" key="8">
    <source>
        <dbReference type="Proteomes" id="UP000019450"/>
    </source>
</evidence>
<dbReference type="EMBL" id="CP006932">
    <property type="protein sequence ID" value="AHK22586.1"/>
    <property type="molecule type" value="Genomic_DNA"/>
</dbReference>
<dbReference type="GO" id="GO:0005840">
    <property type="term" value="C:ribosome"/>
    <property type="evidence" value="ECO:0007669"/>
    <property type="project" value="UniProtKB-KW"/>
</dbReference>
<sequence>MSRKCDISNKGPQYGNSRSKSLNARRKKWDVNLQKTTIIINGKKEKLMLSAKTIKTLKNSNKGQEVNLNLSL</sequence>
<keyword evidence="8" id="KW-1185">Reference proteome</keyword>
<dbReference type="InterPro" id="IPR034704">
    <property type="entry name" value="Ribosomal_bL28/bL31-like_sf"/>
</dbReference>
<protein>
    <recommendedName>
        <fullName evidence="4 5">Large ribosomal subunit protein bL28</fullName>
    </recommendedName>
</protein>
<evidence type="ECO:0000256" key="3">
    <source>
        <dbReference type="ARBA" id="ARBA00023274"/>
    </source>
</evidence>
<dbReference type="InterPro" id="IPR001383">
    <property type="entry name" value="Ribosomal_bL28_bact-type"/>
</dbReference>
<name>W8GNI3_9MOLU</name>
<dbReference type="RefSeq" id="WP_025208874.1">
    <property type="nucleotide sequence ID" value="NZ_CP006932.1"/>
</dbReference>
<evidence type="ECO:0000256" key="1">
    <source>
        <dbReference type="ARBA" id="ARBA00008760"/>
    </source>
</evidence>
<gene>
    <name evidence="5 7" type="primary">rpmB</name>
    <name evidence="7" type="ORF">X271_00481</name>
</gene>
<dbReference type="OrthoDB" id="9805609at2"/>
<feature type="compositionally biased region" description="Polar residues" evidence="6">
    <location>
        <begin position="10"/>
        <end position="22"/>
    </location>
</feature>